<dbReference type="KEGG" id="spii:G7077_02670"/>
<dbReference type="AlphaFoldDB" id="A0A6G7YMK9"/>
<gene>
    <name evidence="1" type="ORF">G7077_02670</name>
</gene>
<reference evidence="1 2" key="1">
    <citation type="submission" date="2020-03" db="EMBL/GenBank/DDBJ databases">
        <title>Sphingomonas sp. nov., isolated from fish.</title>
        <authorList>
            <person name="Hyun D.-W."/>
            <person name="Bae J.-W."/>
        </authorList>
    </citation>
    <scope>NUCLEOTIDE SEQUENCE [LARGE SCALE GENOMIC DNA]</scope>
    <source>
        <strain evidence="1 2">HDW15B</strain>
    </source>
</reference>
<proteinExistence type="predicted"/>
<name>A0A6G7YMK9_9SPHN</name>
<evidence type="ECO:0000313" key="2">
    <source>
        <dbReference type="Proteomes" id="UP000503222"/>
    </source>
</evidence>
<dbReference type="Proteomes" id="UP000503222">
    <property type="component" value="Chromosome"/>
</dbReference>
<dbReference type="RefSeq" id="WP_166410373.1">
    <property type="nucleotide sequence ID" value="NZ_CP049869.1"/>
</dbReference>
<keyword evidence="2" id="KW-1185">Reference proteome</keyword>
<dbReference type="EMBL" id="CP049869">
    <property type="protein sequence ID" value="QIK77978.1"/>
    <property type="molecule type" value="Genomic_DNA"/>
</dbReference>
<evidence type="ECO:0000313" key="1">
    <source>
        <dbReference type="EMBL" id="QIK77978.1"/>
    </source>
</evidence>
<protein>
    <submittedName>
        <fullName evidence="1">Uncharacterized protein</fullName>
    </submittedName>
</protein>
<organism evidence="1 2">
    <name type="scientific">Sphingomonas piscis</name>
    <dbReference type="NCBI Taxonomy" id="2714943"/>
    <lineage>
        <taxon>Bacteria</taxon>
        <taxon>Pseudomonadati</taxon>
        <taxon>Pseudomonadota</taxon>
        <taxon>Alphaproteobacteria</taxon>
        <taxon>Sphingomonadales</taxon>
        <taxon>Sphingomonadaceae</taxon>
        <taxon>Sphingomonas</taxon>
    </lineage>
</organism>
<sequence>MKTDKKAKGKAVVPAEQAKDIAKVPANEFRKVTAVDGVMTIQGEKEAHDRLCNAMGSDDANFQTMLLNNLLNIIPQSIKDDGDYTFDVRVAVSMLEGIGPTDGLEGMLAAQMVATHHMSMLTMRKAVHSTSAELRQANASLATKFSRTFVAQMEALAKHRRKGEQVVRHVTVAEGGQAVIANNVNTGGQNRG</sequence>
<accession>A0A6G7YMK9</accession>